<feature type="region of interest" description="Disordered" evidence="1">
    <location>
        <begin position="1"/>
        <end position="20"/>
    </location>
</feature>
<protein>
    <submittedName>
        <fullName evidence="2">Uncharacterized protein</fullName>
    </submittedName>
</protein>
<evidence type="ECO:0000256" key="1">
    <source>
        <dbReference type="SAM" id="MobiDB-lite"/>
    </source>
</evidence>
<keyword evidence="3" id="KW-1185">Reference proteome</keyword>
<dbReference type="AlphaFoldDB" id="A0A085JIK3"/>
<reference evidence="2 3" key="1">
    <citation type="submission" date="2014-05" db="EMBL/GenBank/DDBJ databases">
        <title>ATOL: Assembling a taxonomically balanced genome-scale reconstruction of the evolutionary history of the Enterobacteriaceae.</title>
        <authorList>
            <person name="Plunkett G.III."/>
            <person name="Neeno-Eckwall E.C."/>
            <person name="Glasner J.D."/>
            <person name="Perna N.T."/>
        </authorList>
    </citation>
    <scope>NUCLEOTIDE SEQUENCE [LARGE SCALE GENOMIC DNA]</scope>
    <source>
        <strain evidence="2 3">ATCC 33301</strain>
    </source>
</reference>
<organism evidence="2 3">
    <name type="scientific">Tatumella ptyseos ATCC 33301</name>
    <dbReference type="NCBI Taxonomy" id="1005995"/>
    <lineage>
        <taxon>Bacteria</taxon>
        <taxon>Pseudomonadati</taxon>
        <taxon>Pseudomonadota</taxon>
        <taxon>Gammaproteobacteria</taxon>
        <taxon>Enterobacterales</taxon>
        <taxon>Erwiniaceae</taxon>
        <taxon>Tatumella</taxon>
    </lineage>
</organism>
<gene>
    <name evidence="2" type="ORF">GTPT_1389</name>
</gene>
<dbReference type="Proteomes" id="UP000028602">
    <property type="component" value="Unassembled WGS sequence"/>
</dbReference>
<evidence type="ECO:0000313" key="2">
    <source>
        <dbReference type="EMBL" id="KFD20299.1"/>
    </source>
</evidence>
<comment type="caution">
    <text evidence="2">The sequence shown here is derived from an EMBL/GenBank/DDBJ whole genome shotgun (WGS) entry which is preliminary data.</text>
</comment>
<sequence>MFKIINSQKKSPDTGDFFGRNDGNPALREAVFLIKGENKAQDQKIILTL</sequence>
<accession>A0A085JIK3</accession>
<dbReference type="EMBL" id="JMPR01000024">
    <property type="protein sequence ID" value="KFD20299.1"/>
    <property type="molecule type" value="Genomic_DNA"/>
</dbReference>
<evidence type="ECO:0000313" key="3">
    <source>
        <dbReference type="Proteomes" id="UP000028602"/>
    </source>
</evidence>
<proteinExistence type="predicted"/>
<name>A0A085JIK3_9GAMM</name>